<keyword evidence="3" id="KW-1185">Reference proteome</keyword>
<reference evidence="2" key="1">
    <citation type="submission" date="2022-10" db="EMBL/GenBank/DDBJ databases">
        <title>Determination and structural analysis of whole genome sequence of Sarocladium strictum F4-1.</title>
        <authorList>
            <person name="Hu L."/>
            <person name="Jiang Y."/>
        </authorList>
    </citation>
    <scope>NUCLEOTIDE SEQUENCE</scope>
    <source>
        <strain evidence="2">F4-1</strain>
    </source>
</reference>
<comment type="caution">
    <text evidence="2">The sequence shown here is derived from an EMBL/GenBank/DDBJ whole genome shotgun (WGS) entry which is preliminary data.</text>
</comment>
<dbReference type="Pfam" id="PF24809">
    <property type="entry name" value="DUF7708"/>
    <property type="match status" value="1"/>
</dbReference>
<proteinExistence type="predicted"/>
<dbReference type="Proteomes" id="UP001175261">
    <property type="component" value="Unassembled WGS sequence"/>
</dbReference>
<protein>
    <recommendedName>
        <fullName evidence="1">DUF7708 domain-containing protein</fullName>
    </recommendedName>
</protein>
<evidence type="ECO:0000313" key="2">
    <source>
        <dbReference type="EMBL" id="KAK0382903.1"/>
    </source>
</evidence>
<dbReference type="AlphaFoldDB" id="A0AA39GA44"/>
<dbReference type="InterPro" id="IPR056125">
    <property type="entry name" value="DUF7708"/>
</dbReference>
<accession>A0AA39GA44</accession>
<gene>
    <name evidence="2" type="ORF">NLU13_8819</name>
</gene>
<organism evidence="2 3">
    <name type="scientific">Sarocladium strictum</name>
    <name type="common">Black bundle disease fungus</name>
    <name type="synonym">Acremonium strictum</name>
    <dbReference type="NCBI Taxonomy" id="5046"/>
    <lineage>
        <taxon>Eukaryota</taxon>
        <taxon>Fungi</taxon>
        <taxon>Dikarya</taxon>
        <taxon>Ascomycota</taxon>
        <taxon>Pezizomycotina</taxon>
        <taxon>Sordariomycetes</taxon>
        <taxon>Hypocreomycetidae</taxon>
        <taxon>Hypocreales</taxon>
        <taxon>Sarocladiaceae</taxon>
        <taxon>Sarocladium</taxon>
    </lineage>
</organism>
<sequence>MKRSIAERKGAEKVVVMYGLEAPARLPEGSSVQALAGVVHHDAVGRAPNVLSPWRKFFEPSPVHEPGAITTIIAREAENLRKKWVTLYNSGPKEDQVDLATFDPTFEGVVDLINSVTESLQTKRREGAAGKVTSGFHSFCDKLDSHSAFLKMLPDGNEYVSIFTGSLNAVIQASVNHGRVAEELAEALCEISQDVSEVRIDLELFRTKDLIESTADLYAHIFIFLSSYMDHLMRKRRTRLLDAFNENRSLKITAEIKRIKDKVARIRYMLTSVSGKKVMRDDGPK</sequence>
<name>A0AA39GA44_SARSR</name>
<dbReference type="EMBL" id="JAPDFR010000009">
    <property type="protein sequence ID" value="KAK0382903.1"/>
    <property type="molecule type" value="Genomic_DNA"/>
</dbReference>
<feature type="domain" description="DUF7708" evidence="1">
    <location>
        <begin position="136"/>
        <end position="270"/>
    </location>
</feature>
<evidence type="ECO:0000313" key="3">
    <source>
        <dbReference type="Proteomes" id="UP001175261"/>
    </source>
</evidence>
<evidence type="ECO:0000259" key="1">
    <source>
        <dbReference type="Pfam" id="PF24809"/>
    </source>
</evidence>